<evidence type="ECO:0000256" key="1">
    <source>
        <dbReference type="SAM" id="Coils"/>
    </source>
</evidence>
<reference evidence="2 3" key="1">
    <citation type="submission" date="2024-07" db="EMBL/GenBank/DDBJ databases">
        <title>Chromosome-level genome assembly of the water stick insect Ranatra chinensis (Heteroptera: Nepidae).</title>
        <authorList>
            <person name="Liu X."/>
        </authorList>
    </citation>
    <scope>NUCLEOTIDE SEQUENCE [LARGE SCALE GENOMIC DNA]</scope>
    <source>
        <strain evidence="2">Cailab_2021Rc</strain>
        <tissue evidence="2">Muscle</tissue>
    </source>
</reference>
<feature type="coiled-coil region" evidence="1">
    <location>
        <begin position="174"/>
        <end position="201"/>
    </location>
</feature>
<keyword evidence="3" id="KW-1185">Reference proteome</keyword>
<evidence type="ECO:0000313" key="3">
    <source>
        <dbReference type="Proteomes" id="UP001558652"/>
    </source>
</evidence>
<dbReference type="PANTHER" id="PTHR34649">
    <property type="entry name" value="CILIA- AND FLAGELLA-ASSOCIATED PROTEIN 99"/>
    <property type="match status" value="1"/>
</dbReference>
<sequence length="221" mass="25824">MRSSVFAKAKVAAPELEVTQGWLPLDERSTVDVKKNASAILREAAAISKVEQSRTDKLLDLLSGAANYVAYENFESELQVQRYMELVKNVEKKHLLGLISFEEARLSKKRLFKENQERRKQFELEKRIELDKKIEVIREIRALNALKKLEPKVYYIPKPMSYGSLCTMSTTELNERLKILKTDLKNELEMKKQAIAAMHNDRQMRLRETESFIADFREEER</sequence>
<evidence type="ECO:0000313" key="2">
    <source>
        <dbReference type="EMBL" id="KAL1114923.1"/>
    </source>
</evidence>
<accession>A0ABD0XUN6</accession>
<dbReference type="EMBL" id="JBFDAA010000021">
    <property type="protein sequence ID" value="KAL1114923.1"/>
    <property type="molecule type" value="Genomic_DNA"/>
</dbReference>
<dbReference type="Proteomes" id="UP001558652">
    <property type="component" value="Unassembled WGS sequence"/>
</dbReference>
<dbReference type="InterPro" id="IPR039341">
    <property type="entry name" value="CFAP99"/>
</dbReference>
<name>A0ABD0XUN6_9HEMI</name>
<dbReference type="PANTHER" id="PTHR34649:SF1">
    <property type="entry name" value="CILIA- AND FLAGELLA-ASSOCIATED PROTEIN 99"/>
    <property type="match status" value="1"/>
</dbReference>
<dbReference type="AlphaFoldDB" id="A0ABD0XUN6"/>
<organism evidence="2 3">
    <name type="scientific">Ranatra chinensis</name>
    <dbReference type="NCBI Taxonomy" id="642074"/>
    <lineage>
        <taxon>Eukaryota</taxon>
        <taxon>Metazoa</taxon>
        <taxon>Ecdysozoa</taxon>
        <taxon>Arthropoda</taxon>
        <taxon>Hexapoda</taxon>
        <taxon>Insecta</taxon>
        <taxon>Pterygota</taxon>
        <taxon>Neoptera</taxon>
        <taxon>Paraneoptera</taxon>
        <taxon>Hemiptera</taxon>
        <taxon>Heteroptera</taxon>
        <taxon>Panheteroptera</taxon>
        <taxon>Nepomorpha</taxon>
        <taxon>Nepidae</taxon>
        <taxon>Ranatrinae</taxon>
        <taxon>Ranatra</taxon>
    </lineage>
</organism>
<comment type="caution">
    <text evidence="2">The sequence shown here is derived from an EMBL/GenBank/DDBJ whole genome shotgun (WGS) entry which is preliminary data.</text>
</comment>
<keyword evidence="1" id="KW-0175">Coiled coil</keyword>
<proteinExistence type="predicted"/>
<protein>
    <submittedName>
        <fullName evidence="2">Uncharacterized protein</fullName>
    </submittedName>
</protein>
<gene>
    <name evidence="2" type="ORF">AAG570_007746</name>
</gene>